<dbReference type="InterPro" id="IPR036045">
    <property type="entry name" value="Sec1-like_sf"/>
</dbReference>
<reference evidence="3 4" key="1">
    <citation type="journal article" date="2018" name="Mol. Plant">
        <title>The genome of Artemisia annua provides insight into the evolution of Asteraceae family and artemisinin biosynthesis.</title>
        <authorList>
            <person name="Shen Q."/>
            <person name="Zhang L."/>
            <person name="Liao Z."/>
            <person name="Wang S."/>
            <person name="Yan T."/>
            <person name="Shi P."/>
            <person name="Liu M."/>
            <person name="Fu X."/>
            <person name="Pan Q."/>
            <person name="Wang Y."/>
            <person name="Lv Z."/>
            <person name="Lu X."/>
            <person name="Zhang F."/>
            <person name="Jiang W."/>
            <person name="Ma Y."/>
            <person name="Chen M."/>
            <person name="Hao X."/>
            <person name="Li L."/>
            <person name="Tang Y."/>
            <person name="Lv G."/>
            <person name="Zhou Y."/>
            <person name="Sun X."/>
            <person name="Brodelius P.E."/>
            <person name="Rose J.K.C."/>
            <person name="Tang K."/>
        </authorList>
    </citation>
    <scope>NUCLEOTIDE SEQUENCE [LARGE SCALE GENOMIC DNA]</scope>
    <source>
        <strain evidence="4">cv. Huhao1</strain>
        <tissue evidence="3">Leaf</tissue>
    </source>
</reference>
<dbReference type="Gene3D" id="3.90.830.10">
    <property type="entry name" value="Syntaxin Binding Protein 1, Chain A, domain 2"/>
    <property type="match status" value="1"/>
</dbReference>
<feature type="region of interest" description="Disordered" evidence="2">
    <location>
        <begin position="533"/>
        <end position="599"/>
    </location>
</feature>
<dbReference type="SUPFAM" id="SSF56815">
    <property type="entry name" value="Sec1/munc18-like (SM) proteins"/>
    <property type="match status" value="1"/>
</dbReference>
<keyword evidence="4" id="KW-1185">Reference proteome</keyword>
<evidence type="ECO:0000313" key="4">
    <source>
        <dbReference type="Proteomes" id="UP000245207"/>
    </source>
</evidence>
<dbReference type="EMBL" id="PKPP01007105">
    <property type="protein sequence ID" value="PWA54343.1"/>
    <property type="molecule type" value="Genomic_DNA"/>
</dbReference>
<evidence type="ECO:0000256" key="2">
    <source>
        <dbReference type="SAM" id="MobiDB-lite"/>
    </source>
</evidence>
<dbReference type="InterPro" id="IPR001619">
    <property type="entry name" value="Sec1-like"/>
</dbReference>
<dbReference type="AlphaFoldDB" id="A0A2U1LZB8"/>
<name>A0A2U1LZB8_ARTAN</name>
<dbReference type="InterPro" id="IPR043154">
    <property type="entry name" value="Sec-1-like_dom1"/>
</dbReference>
<organism evidence="3 4">
    <name type="scientific">Artemisia annua</name>
    <name type="common">Sweet wormwood</name>
    <dbReference type="NCBI Taxonomy" id="35608"/>
    <lineage>
        <taxon>Eukaryota</taxon>
        <taxon>Viridiplantae</taxon>
        <taxon>Streptophyta</taxon>
        <taxon>Embryophyta</taxon>
        <taxon>Tracheophyta</taxon>
        <taxon>Spermatophyta</taxon>
        <taxon>Magnoliopsida</taxon>
        <taxon>eudicotyledons</taxon>
        <taxon>Gunneridae</taxon>
        <taxon>Pentapetalae</taxon>
        <taxon>asterids</taxon>
        <taxon>campanulids</taxon>
        <taxon>Asterales</taxon>
        <taxon>Asteraceae</taxon>
        <taxon>Asteroideae</taxon>
        <taxon>Anthemideae</taxon>
        <taxon>Artemisiinae</taxon>
        <taxon>Artemisia</taxon>
    </lineage>
</organism>
<dbReference type="Gene3D" id="3.40.50.1910">
    <property type="match status" value="1"/>
</dbReference>
<evidence type="ECO:0000256" key="1">
    <source>
        <dbReference type="ARBA" id="ARBA00009884"/>
    </source>
</evidence>
<feature type="compositionally biased region" description="Polar residues" evidence="2">
    <location>
        <begin position="582"/>
        <end position="599"/>
    </location>
</feature>
<dbReference type="GO" id="GO:0016192">
    <property type="term" value="P:vesicle-mediated transport"/>
    <property type="evidence" value="ECO:0007669"/>
    <property type="project" value="InterPro"/>
</dbReference>
<dbReference type="STRING" id="35608.A0A2U1LZB8"/>
<dbReference type="Gene3D" id="3.40.50.2060">
    <property type="match status" value="1"/>
</dbReference>
<dbReference type="PIRSF" id="PIRSF005715">
    <property type="entry name" value="VPS45_Sec1"/>
    <property type="match status" value="1"/>
</dbReference>
<feature type="compositionally biased region" description="Low complexity" evidence="2">
    <location>
        <begin position="541"/>
        <end position="552"/>
    </location>
</feature>
<gene>
    <name evidence="3" type="ORF">CTI12_AA433620</name>
</gene>
<proteinExistence type="inferred from homology"/>
<dbReference type="InterPro" id="IPR027482">
    <property type="entry name" value="Sec1-like_dom2"/>
</dbReference>
<dbReference type="PANTHER" id="PTHR11679">
    <property type="entry name" value="VESICLE PROTEIN SORTING-ASSOCIATED"/>
    <property type="match status" value="1"/>
</dbReference>
<dbReference type="Proteomes" id="UP000245207">
    <property type="component" value="Unassembled WGS sequence"/>
</dbReference>
<comment type="similarity">
    <text evidence="1">Belongs to the STXBP/unc-18/SEC1 family.</text>
</comment>
<dbReference type="Pfam" id="PF00995">
    <property type="entry name" value="Sec1"/>
    <property type="match status" value="1"/>
</dbReference>
<protein>
    <submittedName>
        <fullName evidence="3">Secretory 1A</fullName>
    </submittedName>
</protein>
<sequence length="693" mass="79018">MSCTDSDSSSHSGDYKTFRQISRDRLLYEMLKSSSSGDSRSSWKVLIMDKVTLKVLSSSCKMTDITDQGVSLVEDIFKRRQPMPSMDVIYFIQPIKEKYNSKHYLFHFSLHPSSLYMHYISSLPSLSCFYLTCREESLYIESTQKYAIPMNLEYFPIESQAFTTDHDRALVDLYSRAAENSRKVDASLHIMASRIATVFASMKEYPLVWYRAKGMDGSSAATQRDLVPVKLASAVWDGISMYKTTIANFPQTETCELLIIDRSIDLIAPIIHEWTYDAMCHDLLDLEGNKYVQEVPNKSGSEPQKKEFLLEDHDPVWLEMRHLHIAEASEKLSDKMQNFMSKNKAAQLQQRDDLSTRDIQKMVQALPQYNEQMEKLSLHVEIAGKINKVIRDEALRDLGQVEQDLVFGEAATKEVINFLRANQNSRSEYKLRLMMIYAMVHPDKFEGDKGTKLMQLAKLPPDDIKAIQNVKMLEGTNNKKKHHGAFSLKFDSQKRNNALRKDRTGEEETWQLSRFYPMLEELLEKLGKGELPKDEYQCMNSPSSSTQTGSSHSTHDTSARSGPGNHPQSRRSRRTATWAKPRSSTDGNPSNSAGTNTSTDFKNMGQRIFVFIIGGATRSELRVCHKLTAKLKREVILESEVAFCGSMTLDILWWYAGVGQLEIVRLCLVSPTGQLHKSRLHLYSYSVIVEGKN</sequence>
<dbReference type="Gene3D" id="1.25.40.60">
    <property type="match status" value="1"/>
</dbReference>
<dbReference type="InterPro" id="IPR043127">
    <property type="entry name" value="Sec-1-like_dom3a"/>
</dbReference>
<dbReference type="OrthoDB" id="2228at2759"/>
<evidence type="ECO:0000313" key="3">
    <source>
        <dbReference type="EMBL" id="PWA54343.1"/>
    </source>
</evidence>
<comment type="caution">
    <text evidence="3">The sequence shown here is derived from an EMBL/GenBank/DDBJ whole genome shotgun (WGS) entry which is preliminary data.</text>
</comment>
<accession>A0A2U1LZB8</accession>